<organism evidence="2">
    <name type="scientific">marine sediment metagenome</name>
    <dbReference type="NCBI Taxonomy" id="412755"/>
    <lineage>
        <taxon>unclassified sequences</taxon>
        <taxon>metagenomes</taxon>
        <taxon>ecological metagenomes</taxon>
    </lineage>
</organism>
<dbReference type="InterPro" id="IPR011050">
    <property type="entry name" value="Pectin_lyase_fold/virulence"/>
</dbReference>
<dbReference type="SUPFAM" id="SSF51126">
    <property type="entry name" value="Pectin lyase-like"/>
    <property type="match status" value="1"/>
</dbReference>
<feature type="non-terminal residue" evidence="2">
    <location>
        <position position="167"/>
    </location>
</feature>
<dbReference type="Gene3D" id="2.160.20.10">
    <property type="entry name" value="Single-stranded right-handed beta-helix, Pectin lyase-like"/>
    <property type="match status" value="1"/>
</dbReference>
<dbReference type="SMART" id="SM00710">
    <property type="entry name" value="PbH1"/>
    <property type="match status" value="4"/>
</dbReference>
<gene>
    <name evidence="2" type="ORF">S06H3_18128</name>
</gene>
<proteinExistence type="predicted"/>
<accession>X1L050</accession>
<reference evidence="2" key="1">
    <citation type="journal article" date="2014" name="Front. Microbiol.">
        <title>High frequency of phylogenetically diverse reductive dehalogenase-homologous genes in deep subseafloor sedimentary metagenomes.</title>
        <authorList>
            <person name="Kawai M."/>
            <person name="Futagami T."/>
            <person name="Toyoda A."/>
            <person name="Takaki Y."/>
            <person name="Nishi S."/>
            <person name="Hori S."/>
            <person name="Arai W."/>
            <person name="Tsubouchi T."/>
            <person name="Morono Y."/>
            <person name="Uchiyama I."/>
            <person name="Ito T."/>
            <person name="Fujiyama A."/>
            <person name="Inagaki F."/>
            <person name="Takami H."/>
        </authorList>
    </citation>
    <scope>NUCLEOTIDE SEQUENCE</scope>
    <source>
        <strain evidence="2">Expedition CK06-06</strain>
    </source>
</reference>
<dbReference type="AlphaFoldDB" id="X1L050"/>
<dbReference type="InterPro" id="IPR006626">
    <property type="entry name" value="PbH1"/>
</dbReference>
<dbReference type="EMBL" id="BARV01009135">
    <property type="protein sequence ID" value="GAI12702.1"/>
    <property type="molecule type" value="Genomic_DNA"/>
</dbReference>
<dbReference type="NCBIfam" id="TIGR03804">
    <property type="entry name" value="para_beta_helix"/>
    <property type="match status" value="2"/>
</dbReference>
<protein>
    <recommendedName>
        <fullName evidence="1">Periplasmic copper-binding protein NosD beta helix domain-containing protein</fullName>
    </recommendedName>
</protein>
<evidence type="ECO:0000313" key="2">
    <source>
        <dbReference type="EMBL" id="GAI12702.1"/>
    </source>
</evidence>
<dbReference type="InterPro" id="IPR007742">
    <property type="entry name" value="NosD_dom"/>
</dbReference>
<dbReference type="Pfam" id="PF05048">
    <property type="entry name" value="NosD"/>
    <property type="match status" value="1"/>
</dbReference>
<sequence>MKGRIFFSNKMIIVLLTALFLFSLSLTTTTVKSSINDNTTSEPSFLALTPHDPIYITSDSGLEVFPGLGTEIDPYVIEGYKITTWTDYGIYIRDTNKYFTVRNCYVDAGEYGIYIYNVADGTTTIINNTCNNNNIHGIKLEFSGSSTVANNTCNNNGYGIALAFSGS</sequence>
<comment type="caution">
    <text evidence="2">The sequence shown here is derived from an EMBL/GenBank/DDBJ whole genome shotgun (WGS) entry which is preliminary data.</text>
</comment>
<name>X1L050_9ZZZZ</name>
<dbReference type="InterPro" id="IPR012334">
    <property type="entry name" value="Pectin_lyas_fold"/>
</dbReference>
<dbReference type="InterPro" id="IPR022441">
    <property type="entry name" value="Para_beta_helix_rpt-2"/>
</dbReference>
<feature type="domain" description="Periplasmic copper-binding protein NosD beta helix" evidence="1">
    <location>
        <begin position="84"/>
        <end position="163"/>
    </location>
</feature>
<evidence type="ECO:0000259" key="1">
    <source>
        <dbReference type="Pfam" id="PF05048"/>
    </source>
</evidence>